<sequence length="384" mass="41627">MLFNFGKLVSMTTLVTVLSTLSTYPTSTTAAPRSLVPRGQCAATLSTASSVATRLNSAYWNGGGWGIFWTDANTIEDFYNLMLAEGSTDLDVADSTTIGKLALEQNRNAWISQLNGSNDDAGWVVLALLKVSDYRNAHGQDASVYVNSAKIVYDLIAAEWDTSVCGGGVWWSSAHTYKNAITNELFLHTSANLYNRFGDATYLANAQKTWTWLLNSGMRNSQGLWNDGLTSSCQNNGQTTWTYNQGVVASGLAELYLATGDSSLLTQAEITLDAAISLKTQNGILKESCDNADPTSTCDNDQAMFKGLWMKHLQFYLDRATDRVSKYTDFIGAQESAVYHYATGSDWTVGNVWYAPNNGGSLFTAETQTSGLAAHVCAAKYGPC</sequence>
<dbReference type="Proteomes" id="UP000230002">
    <property type="component" value="Unassembled WGS sequence"/>
</dbReference>
<keyword evidence="3" id="KW-1185">Reference proteome</keyword>
<organism evidence="2 3">
    <name type="scientific">Ganoderma sinense ZZ0214-1</name>
    <dbReference type="NCBI Taxonomy" id="1077348"/>
    <lineage>
        <taxon>Eukaryota</taxon>
        <taxon>Fungi</taxon>
        <taxon>Dikarya</taxon>
        <taxon>Basidiomycota</taxon>
        <taxon>Agaricomycotina</taxon>
        <taxon>Agaricomycetes</taxon>
        <taxon>Polyporales</taxon>
        <taxon>Polyporaceae</taxon>
        <taxon>Ganoderma</taxon>
    </lineage>
</organism>
<proteinExistence type="predicted"/>
<dbReference type="PANTHER" id="PTHR47791">
    <property type="entry name" value="MEIOTICALLY UP-REGULATED GENE 191 PROTEIN"/>
    <property type="match status" value="1"/>
</dbReference>
<evidence type="ECO:0000313" key="3">
    <source>
        <dbReference type="Proteomes" id="UP000230002"/>
    </source>
</evidence>
<accession>A0A2G8SI43</accession>
<dbReference type="STRING" id="1077348.A0A2G8SI43"/>
<dbReference type="InterPro" id="IPR008928">
    <property type="entry name" value="6-hairpin_glycosidase_sf"/>
</dbReference>
<dbReference type="SUPFAM" id="SSF48208">
    <property type="entry name" value="Six-hairpin glycosidases"/>
    <property type="match status" value="1"/>
</dbReference>
<dbReference type="GO" id="GO:0005975">
    <property type="term" value="P:carbohydrate metabolic process"/>
    <property type="evidence" value="ECO:0007669"/>
    <property type="project" value="InterPro"/>
</dbReference>
<reference evidence="2 3" key="1">
    <citation type="journal article" date="2015" name="Sci. Rep.">
        <title>Chromosome-level genome map provides insights into diverse defense mechanisms in the medicinal fungus Ganoderma sinense.</title>
        <authorList>
            <person name="Zhu Y."/>
            <person name="Xu J."/>
            <person name="Sun C."/>
            <person name="Zhou S."/>
            <person name="Xu H."/>
            <person name="Nelson D.R."/>
            <person name="Qian J."/>
            <person name="Song J."/>
            <person name="Luo H."/>
            <person name="Xiang L."/>
            <person name="Li Y."/>
            <person name="Xu Z."/>
            <person name="Ji A."/>
            <person name="Wang L."/>
            <person name="Lu S."/>
            <person name="Hayward A."/>
            <person name="Sun W."/>
            <person name="Li X."/>
            <person name="Schwartz D.C."/>
            <person name="Wang Y."/>
            <person name="Chen S."/>
        </authorList>
    </citation>
    <scope>NUCLEOTIDE SEQUENCE [LARGE SCALE GENOMIC DNA]</scope>
    <source>
        <strain evidence="2 3">ZZ0214-1</strain>
    </source>
</reference>
<keyword evidence="1" id="KW-0732">Signal</keyword>
<evidence type="ECO:0008006" key="4">
    <source>
        <dbReference type="Google" id="ProtNLM"/>
    </source>
</evidence>
<dbReference type="PANTHER" id="PTHR47791:SF3">
    <property type="entry name" value="MEIOTICALLY UP-REGULATED GENE 191 PROTEIN"/>
    <property type="match status" value="1"/>
</dbReference>
<dbReference type="Pfam" id="PF03663">
    <property type="entry name" value="Glyco_hydro_76"/>
    <property type="match status" value="1"/>
</dbReference>
<feature type="signal peptide" evidence="1">
    <location>
        <begin position="1"/>
        <end position="30"/>
    </location>
</feature>
<dbReference type="EMBL" id="AYKW01000007">
    <property type="protein sequence ID" value="PIL33446.1"/>
    <property type="molecule type" value="Genomic_DNA"/>
</dbReference>
<evidence type="ECO:0000313" key="2">
    <source>
        <dbReference type="EMBL" id="PIL33446.1"/>
    </source>
</evidence>
<feature type="chain" id="PRO_5013909944" description="Glycoside hydrolase family 76 protein" evidence="1">
    <location>
        <begin position="31"/>
        <end position="384"/>
    </location>
</feature>
<dbReference type="InterPro" id="IPR005198">
    <property type="entry name" value="Glyco_hydro_76"/>
</dbReference>
<dbReference type="OrthoDB" id="9984024at2759"/>
<gene>
    <name evidence="2" type="ORF">GSI_04069</name>
</gene>
<comment type="caution">
    <text evidence="2">The sequence shown here is derived from an EMBL/GenBank/DDBJ whole genome shotgun (WGS) entry which is preliminary data.</text>
</comment>
<dbReference type="AlphaFoldDB" id="A0A2G8SI43"/>
<evidence type="ECO:0000256" key="1">
    <source>
        <dbReference type="SAM" id="SignalP"/>
    </source>
</evidence>
<protein>
    <recommendedName>
        <fullName evidence="4">Glycoside hydrolase family 76 protein</fullName>
    </recommendedName>
</protein>
<dbReference type="Gene3D" id="1.50.10.20">
    <property type="match status" value="1"/>
</dbReference>
<name>A0A2G8SI43_9APHY</name>
<dbReference type="InterPro" id="IPR053169">
    <property type="entry name" value="MUG_Protein"/>
</dbReference>